<sequence>MTETTLPIFFSINDAYVPCLTVAIHSLINHAHSRHHYQIIILHQGLQPENQAALKALATNQVSIELLAMDEKLENQINDESNKLRGDYFTYTIYFRLFIADMFPQFDKALYLDADVVVQDDIADLFSTDLGNHLFGGVSDAFMGSDPAMGHYAEAAVGVPIHDYINSGVLLMNLAALRRERFSQHFLTLLHKYHFQSLAPDQDYLNAMGHGRILYLPANWNVQARATGIPAEETHLVHYNLFRKPWRYADAAYGDYFWNAAQDLDICAQLTAVRDGYSAVQRQTDEAKLAHLEKLACDIPKQHPSFREIQAATEEVTV</sequence>
<dbReference type="Pfam" id="PF01501">
    <property type="entry name" value="Glyco_transf_8"/>
    <property type="match status" value="1"/>
</dbReference>
<comment type="caution">
    <text evidence="4">The sequence shown here is derived from an EMBL/GenBank/DDBJ whole genome shotgun (WGS) entry which is preliminary data.</text>
</comment>
<dbReference type="InterPro" id="IPR029044">
    <property type="entry name" value="Nucleotide-diphossugar_trans"/>
</dbReference>
<evidence type="ECO:0000256" key="1">
    <source>
        <dbReference type="ARBA" id="ARBA00022676"/>
    </source>
</evidence>
<proteinExistence type="predicted"/>
<dbReference type="GO" id="GO:0016757">
    <property type="term" value="F:glycosyltransferase activity"/>
    <property type="evidence" value="ECO:0007669"/>
    <property type="project" value="UniProtKB-KW"/>
</dbReference>
<keyword evidence="1" id="KW-0328">Glycosyltransferase</keyword>
<evidence type="ECO:0000313" key="4">
    <source>
        <dbReference type="EMBL" id="KRL11326.1"/>
    </source>
</evidence>
<organism evidence="4 5">
    <name type="scientific">Schleiferilactobacillus perolens DSM 12744</name>
    <dbReference type="NCBI Taxonomy" id="1423792"/>
    <lineage>
        <taxon>Bacteria</taxon>
        <taxon>Bacillati</taxon>
        <taxon>Bacillota</taxon>
        <taxon>Bacilli</taxon>
        <taxon>Lactobacillales</taxon>
        <taxon>Lactobacillaceae</taxon>
        <taxon>Schleiferilactobacillus</taxon>
    </lineage>
</organism>
<dbReference type="CDD" id="cd04194">
    <property type="entry name" value="GT8_A4GalT_like"/>
    <property type="match status" value="1"/>
</dbReference>
<dbReference type="PATRIC" id="fig|1423792.3.peg.709"/>
<dbReference type="RefSeq" id="WP_057821555.1">
    <property type="nucleotide sequence ID" value="NZ_AZEC01000012.1"/>
</dbReference>
<name>A0A0R1MT15_9LACO</name>
<dbReference type="AlphaFoldDB" id="A0A0R1MT15"/>
<dbReference type="STRING" id="1423792.FD09_GL000694"/>
<dbReference type="Gene3D" id="3.90.550.10">
    <property type="entry name" value="Spore Coat Polysaccharide Biosynthesis Protein SpsA, Chain A"/>
    <property type="match status" value="1"/>
</dbReference>
<accession>A0A0R1MT15</accession>
<dbReference type="Proteomes" id="UP000051330">
    <property type="component" value="Unassembled WGS sequence"/>
</dbReference>
<dbReference type="PANTHER" id="PTHR13778">
    <property type="entry name" value="GLYCOSYLTRANSFERASE 8 DOMAIN-CONTAINING PROTEIN"/>
    <property type="match status" value="1"/>
</dbReference>
<keyword evidence="5" id="KW-1185">Reference proteome</keyword>
<evidence type="ECO:0000256" key="2">
    <source>
        <dbReference type="ARBA" id="ARBA00022679"/>
    </source>
</evidence>
<dbReference type="SUPFAM" id="SSF53448">
    <property type="entry name" value="Nucleotide-diphospho-sugar transferases"/>
    <property type="match status" value="1"/>
</dbReference>
<evidence type="ECO:0000256" key="3">
    <source>
        <dbReference type="ARBA" id="ARBA00022723"/>
    </source>
</evidence>
<dbReference type="InterPro" id="IPR002495">
    <property type="entry name" value="Glyco_trans_8"/>
</dbReference>
<dbReference type="EMBL" id="AZEC01000012">
    <property type="protein sequence ID" value="KRL11326.1"/>
    <property type="molecule type" value="Genomic_DNA"/>
</dbReference>
<protein>
    <submittedName>
        <fullName evidence="4">Uncharacterized protein</fullName>
    </submittedName>
</protein>
<reference evidence="4 5" key="1">
    <citation type="journal article" date="2015" name="Genome Announc.">
        <title>Expanding the biotechnology potential of lactobacilli through comparative genomics of 213 strains and associated genera.</title>
        <authorList>
            <person name="Sun Z."/>
            <person name="Harris H.M."/>
            <person name="McCann A."/>
            <person name="Guo C."/>
            <person name="Argimon S."/>
            <person name="Zhang W."/>
            <person name="Yang X."/>
            <person name="Jeffery I.B."/>
            <person name="Cooney J.C."/>
            <person name="Kagawa T.F."/>
            <person name="Liu W."/>
            <person name="Song Y."/>
            <person name="Salvetti E."/>
            <person name="Wrobel A."/>
            <person name="Rasinkangas P."/>
            <person name="Parkhill J."/>
            <person name="Rea M.C."/>
            <person name="O'Sullivan O."/>
            <person name="Ritari J."/>
            <person name="Douillard F.P."/>
            <person name="Paul Ross R."/>
            <person name="Yang R."/>
            <person name="Briner A.E."/>
            <person name="Felis G.E."/>
            <person name="de Vos W.M."/>
            <person name="Barrangou R."/>
            <person name="Klaenhammer T.R."/>
            <person name="Caufield P.W."/>
            <person name="Cui Y."/>
            <person name="Zhang H."/>
            <person name="O'Toole P.W."/>
        </authorList>
    </citation>
    <scope>NUCLEOTIDE SEQUENCE [LARGE SCALE GENOMIC DNA]</scope>
    <source>
        <strain evidence="4 5">DSM 12744</strain>
    </source>
</reference>
<evidence type="ECO:0000313" key="5">
    <source>
        <dbReference type="Proteomes" id="UP000051330"/>
    </source>
</evidence>
<dbReference type="PANTHER" id="PTHR13778:SF47">
    <property type="entry name" value="LIPOPOLYSACCHARIDE 1,3-GALACTOSYLTRANSFERASE"/>
    <property type="match status" value="1"/>
</dbReference>
<dbReference type="InterPro" id="IPR050748">
    <property type="entry name" value="Glycosyltrans_8_dom-fam"/>
</dbReference>
<keyword evidence="3" id="KW-0479">Metal-binding</keyword>
<dbReference type="OrthoDB" id="9798746at2"/>
<dbReference type="GO" id="GO:0046872">
    <property type="term" value="F:metal ion binding"/>
    <property type="evidence" value="ECO:0007669"/>
    <property type="project" value="UniProtKB-KW"/>
</dbReference>
<keyword evidence="2" id="KW-0808">Transferase</keyword>
<gene>
    <name evidence="4" type="ORF">FD09_GL000694</name>
</gene>